<dbReference type="EC" id="1.-.-.-" evidence="2"/>
<organism evidence="2 3">
    <name type="scientific">Microbacterium trichothecenolyticum</name>
    <name type="common">Aureobacterium trichothecenolyticum</name>
    <dbReference type="NCBI Taxonomy" id="69370"/>
    <lineage>
        <taxon>Bacteria</taxon>
        <taxon>Bacillati</taxon>
        <taxon>Actinomycetota</taxon>
        <taxon>Actinomycetes</taxon>
        <taxon>Micrococcales</taxon>
        <taxon>Microbacteriaceae</taxon>
        <taxon>Microbacterium</taxon>
    </lineage>
</organism>
<dbReference type="SUPFAM" id="SSF51905">
    <property type="entry name" value="FAD/NAD(P)-binding domain"/>
    <property type="match status" value="2"/>
</dbReference>
<dbReference type="PANTHER" id="PTHR43539:SF78">
    <property type="entry name" value="FLAVIN-CONTAINING MONOOXYGENASE"/>
    <property type="match status" value="1"/>
</dbReference>
<reference evidence="2 3" key="1">
    <citation type="submission" date="2015-02" db="EMBL/GenBank/DDBJ databases">
        <title>Draft genome sequences of ten Microbacterium spp. with emphasis on heavy metal contaminated environments.</title>
        <authorList>
            <person name="Corretto E."/>
        </authorList>
    </citation>
    <scope>NUCLEOTIDE SEQUENCE [LARGE SCALE GENOMIC DNA]</scope>
    <source>
        <strain evidence="2 3">DSM 8608</strain>
    </source>
</reference>
<gene>
    <name evidence="2" type="primary">czcO_5</name>
    <name evidence="2" type="ORF">RS82_03738</name>
</gene>
<proteinExistence type="predicted"/>
<dbReference type="PRINTS" id="PR00411">
    <property type="entry name" value="PNDRDTASEI"/>
</dbReference>
<name>A0A0M2H2F2_MICTR</name>
<dbReference type="InterPro" id="IPR036188">
    <property type="entry name" value="FAD/NAD-bd_sf"/>
</dbReference>
<evidence type="ECO:0000256" key="1">
    <source>
        <dbReference type="ARBA" id="ARBA00023002"/>
    </source>
</evidence>
<dbReference type="Gene3D" id="3.50.50.60">
    <property type="entry name" value="FAD/NAD(P)-binding domain"/>
    <property type="match status" value="1"/>
</dbReference>
<dbReference type="EMBL" id="JYJA01000040">
    <property type="protein sequence ID" value="KJL40409.1"/>
    <property type="molecule type" value="Genomic_DNA"/>
</dbReference>
<dbReference type="GO" id="GO:0004497">
    <property type="term" value="F:monooxygenase activity"/>
    <property type="evidence" value="ECO:0007669"/>
    <property type="project" value="TreeGrafter"/>
</dbReference>
<evidence type="ECO:0000313" key="2">
    <source>
        <dbReference type="EMBL" id="KJL40409.1"/>
    </source>
</evidence>
<dbReference type="InterPro" id="IPR050982">
    <property type="entry name" value="Auxin_biosynth/cation_transpt"/>
</dbReference>
<sequence length="364" mass="38819">MDTTALDTVVIGAGVAGLHTARLLAARGVDFEVIEAGVRVGDTWRERYRSLRLFTPRRWAELPGMRLDIGFFEYPTGTGFGDYLERCAAAMGARVRLSTRVERLSLEPDGRFRLALSTGDEVVATHVVVATGAHHRPIVPPFAGELDPSIHQLHSLGYRGPEDLEPGSVLVVGAANSGTDIALEAAASGHETTISGRHPGQIPPDIDTPIGNLIAGLFLRRLRATTIDTERGRAFLEANRGHGVNLVRNKTRDLAKAGIAQVARVAGVRDGMPQLESGETVDVANVVWCTGSLPDFGWIDVPGVLSEDGSVAHRRGMVDAVPGLAFVGLPFQYSVMSPTLVGIRPDAEYVVEHLLAPAAVPQAA</sequence>
<comment type="caution">
    <text evidence="2">The sequence shown here is derived from an EMBL/GenBank/DDBJ whole genome shotgun (WGS) entry which is preliminary data.</text>
</comment>
<dbReference type="PANTHER" id="PTHR43539">
    <property type="entry name" value="FLAVIN-BINDING MONOOXYGENASE-LIKE PROTEIN (AFU_ORTHOLOGUE AFUA_4G09220)"/>
    <property type="match status" value="1"/>
</dbReference>
<dbReference type="PRINTS" id="PR00368">
    <property type="entry name" value="FADPNR"/>
</dbReference>
<dbReference type="GO" id="GO:0050660">
    <property type="term" value="F:flavin adenine dinucleotide binding"/>
    <property type="evidence" value="ECO:0007669"/>
    <property type="project" value="TreeGrafter"/>
</dbReference>
<dbReference type="RefSeq" id="WP_052676931.1">
    <property type="nucleotide sequence ID" value="NZ_JYJA01000040.1"/>
</dbReference>
<dbReference type="Pfam" id="PF13738">
    <property type="entry name" value="Pyr_redox_3"/>
    <property type="match status" value="1"/>
</dbReference>
<accession>A0A0M2H2F2</accession>
<dbReference type="Proteomes" id="UP000034098">
    <property type="component" value="Unassembled WGS sequence"/>
</dbReference>
<keyword evidence="3" id="KW-1185">Reference proteome</keyword>
<evidence type="ECO:0000313" key="3">
    <source>
        <dbReference type="Proteomes" id="UP000034098"/>
    </source>
</evidence>
<dbReference type="AlphaFoldDB" id="A0A0M2H2F2"/>
<protein>
    <submittedName>
        <fullName evidence="2">Putative oxidoreductase CzcO</fullName>
        <ecNumber evidence="2">1.-.-.-</ecNumber>
    </submittedName>
</protein>
<dbReference type="PATRIC" id="fig|69370.6.peg.3805"/>
<keyword evidence="1 2" id="KW-0560">Oxidoreductase</keyword>